<proteinExistence type="inferred from homology"/>
<dbReference type="GO" id="GO:0032259">
    <property type="term" value="P:methylation"/>
    <property type="evidence" value="ECO:0007669"/>
    <property type="project" value="UniProtKB-KW"/>
</dbReference>
<comment type="similarity">
    <text evidence="1">Belongs to the class IV-like SAM-binding methyltransferase superfamily. RNA methyltransferase TrmH family.</text>
</comment>
<evidence type="ECO:0000256" key="3">
    <source>
        <dbReference type="ARBA" id="ARBA00022679"/>
    </source>
</evidence>
<dbReference type="InterPro" id="IPR029028">
    <property type="entry name" value="Alpha/beta_knot_MTases"/>
</dbReference>
<feature type="compositionally biased region" description="Low complexity" evidence="4">
    <location>
        <begin position="78"/>
        <end position="87"/>
    </location>
</feature>
<dbReference type="RefSeq" id="WP_093730135.1">
    <property type="nucleotide sequence ID" value="NZ_FMYW01000006.1"/>
</dbReference>
<organism evidence="7 8">
    <name type="scientific">Succiniclasticum ruminis</name>
    <dbReference type="NCBI Taxonomy" id="40841"/>
    <lineage>
        <taxon>Bacteria</taxon>
        <taxon>Bacillati</taxon>
        <taxon>Bacillota</taxon>
        <taxon>Negativicutes</taxon>
        <taxon>Acidaminococcales</taxon>
        <taxon>Acidaminococcaceae</taxon>
        <taxon>Succiniclasticum</taxon>
    </lineage>
</organism>
<keyword evidence="5" id="KW-0472">Membrane</keyword>
<sequence length="297" mass="32387">MELITSLNNQRVKEVANLKQKKYRTESGTFFAEGLRAVQEAVQYADVTELFYTEAGRRDEVLKAAGNVPADTKEKSGNMNNANHNNAGTAKKRNEASSGIRMYQVDEKVMAKLSDTKAPQGVLAVIRTPEQNLRQLRPGTASDNNAPVIILDRVQDPGNLGTIIRTADAVGALGLILLEGCVDAYSPKVVRASMGSLFHLPVVQDVTAEEALTWCYRNGYEPAATALKNAQNVYKADISKKMAFLFGNEANGVAEELQAAAETRLFIPMAGLAESMNVAMAAGIILFEGLRQRKFYR</sequence>
<dbReference type="Gene3D" id="3.40.1280.10">
    <property type="match status" value="1"/>
</dbReference>
<dbReference type="InterPro" id="IPR001537">
    <property type="entry name" value="SpoU_MeTrfase"/>
</dbReference>
<reference evidence="8" key="1">
    <citation type="submission" date="2016-10" db="EMBL/GenBank/DDBJ databases">
        <authorList>
            <person name="Varghese N."/>
            <person name="Submissions S."/>
        </authorList>
    </citation>
    <scope>NUCLEOTIDE SEQUENCE [LARGE SCALE GENOMIC DNA]</scope>
    <source>
        <strain evidence="8">DSM 11005</strain>
    </source>
</reference>
<protein>
    <submittedName>
        <fullName evidence="7">RNA methyltransferase, TrmH family</fullName>
    </submittedName>
</protein>
<dbReference type="Proteomes" id="UP000198943">
    <property type="component" value="Unassembled WGS sequence"/>
</dbReference>
<keyword evidence="5" id="KW-0812">Transmembrane</keyword>
<dbReference type="InterPro" id="IPR029026">
    <property type="entry name" value="tRNA_m1G_MTases_N"/>
</dbReference>
<dbReference type="SUPFAM" id="SSF75217">
    <property type="entry name" value="alpha/beta knot"/>
    <property type="match status" value="1"/>
</dbReference>
<dbReference type="InterPro" id="IPR051259">
    <property type="entry name" value="rRNA_Methyltransferase"/>
</dbReference>
<dbReference type="Gene3D" id="3.30.1330.30">
    <property type="match status" value="1"/>
</dbReference>
<evidence type="ECO:0000313" key="7">
    <source>
        <dbReference type="EMBL" id="SDC38045.1"/>
    </source>
</evidence>
<name>A0A1G6L5N9_9FIRM</name>
<keyword evidence="3 7" id="KW-0808">Transferase</keyword>
<dbReference type="AlphaFoldDB" id="A0A1G6L5N9"/>
<dbReference type="PANTHER" id="PTHR43191">
    <property type="entry name" value="RRNA METHYLTRANSFERASE 3"/>
    <property type="match status" value="1"/>
</dbReference>
<dbReference type="Pfam" id="PF00588">
    <property type="entry name" value="SpoU_methylase"/>
    <property type="match status" value="1"/>
</dbReference>
<dbReference type="OrthoDB" id="9785673at2"/>
<keyword evidence="2 7" id="KW-0489">Methyltransferase</keyword>
<feature type="domain" description="RNA 2-O ribose methyltransferase substrate binding" evidence="6">
    <location>
        <begin position="31"/>
        <end position="132"/>
    </location>
</feature>
<keyword evidence="8" id="KW-1185">Reference proteome</keyword>
<dbReference type="GO" id="GO:0003723">
    <property type="term" value="F:RNA binding"/>
    <property type="evidence" value="ECO:0007669"/>
    <property type="project" value="InterPro"/>
</dbReference>
<gene>
    <name evidence="7" type="ORF">SAMN04487864_10650</name>
</gene>
<dbReference type="InterPro" id="IPR053888">
    <property type="entry name" value="MRM3-like_sub_bind"/>
</dbReference>
<feature type="transmembrane region" description="Helical" evidence="5">
    <location>
        <begin position="265"/>
        <end position="287"/>
    </location>
</feature>
<feature type="region of interest" description="Disordered" evidence="4">
    <location>
        <begin position="70"/>
        <end position="95"/>
    </location>
</feature>
<dbReference type="GO" id="GO:0008173">
    <property type="term" value="F:RNA methyltransferase activity"/>
    <property type="evidence" value="ECO:0007669"/>
    <property type="project" value="InterPro"/>
</dbReference>
<dbReference type="GO" id="GO:0005737">
    <property type="term" value="C:cytoplasm"/>
    <property type="evidence" value="ECO:0007669"/>
    <property type="project" value="UniProtKB-ARBA"/>
</dbReference>
<evidence type="ECO:0000256" key="4">
    <source>
        <dbReference type="SAM" id="MobiDB-lite"/>
    </source>
</evidence>
<dbReference type="InterPro" id="IPR029064">
    <property type="entry name" value="Ribosomal_eL30-like_sf"/>
</dbReference>
<evidence type="ECO:0000256" key="2">
    <source>
        <dbReference type="ARBA" id="ARBA00022603"/>
    </source>
</evidence>
<dbReference type="SMART" id="SM00967">
    <property type="entry name" value="SpoU_sub_bind"/>
    <property type="match status" value="1"/>
</dbReference>
<accession>A0A1G6L5N9</accession>
<evidence type="ECO:0000259" key="6">
    <source>
        <dbReference type="SMART" id="SM00967"/>
    </source>
</evidence>
<dbReference type="Pfam" id="PF22435">
    <property type="entry name" value="MRM3-like_sub_bind"/>
    <property type="match status" value="1"/>
</dbReference>
<dbReference type="PANTHER" id="PTHR43191:SF2">
    <property type="entry name" value="RRNA METHYLTRANSFERASE 3, MITOCHONDRIAL"/>
    <property type="match status" value="1"/>
</dbReference>
<dbReference type="SUPFAM" id="SSF55315">
    <property type="entry name" value="L30e-like"/>
    <property type="match status" value="2"/>
</dbReference>
<dbReference type="CDD" id="cd18095">
    <property type="entry name" value="SpoU-like_rRNA-MTase"/>
    <property type="match status" value="1"/>
</dbReference>
<dbReference type="GO" id="GO:0006396">
    <property type="term" value="P:RNA processing"/>
    <property type="evidence" value="ECO:0007669"/>
    <property type="project" value="InterPro"/>
</dbReference>
<evidence type="ECO:0000256" key="5">
    <source>
        <dbReference type="SAM" id="Phobius"/>
    </source>
</evidence>
<keyword evidence="5" id="KW-1133">Transmembrane helix</keyword>
<dbReference type="InterPro" id="IPR013123">
    <property type="entry name" value="SpoU_subst-bd"/>
</dbReference>
<evidence type="ECO:0000313" key="8">
    <source>
        <dbReference type="Proteomes" id="UP000198943"/>
    </source>
</evidence>
<evidence type="ECO:0000256" key="1">
    <source>
        <dbReference type="ARBA" id="ARBA00007228"/>
    </source>
</evidence>
<dbReference type="EMBL" id="FMYW01000006">
    <property type="protein sequence ID" value="SDC38045.1"/>
    <property type="molecule type" value="Genomic_DNA"/>
</dbReference>